<comment type="similarity">
    <text evidence="6">Belongs to the CsrA/RsmA family.</text>
</comment>
<evidence type="ECO:0000256" key="4">
    <source>
        <dbReference type="ARBA" id="ARBA00022845"/>
    </source>
</evidence>
<keyword evidence="5 6" id="KW-0694">RNA-binding</keyword>
<dbReference type="GO" id="GO:0006109">
    <property type="term" value="P:regulation of carbohydrate metabolic process"/>
    <property type="evidence" value="ECO:0007669"/>
    <property type="project" value="InterPro"/>
</dbReference>
<keyword evidence="9" id="KW-1185">Reference proteome</keyword>
<evidence type="ECO:0000313" key="9">
    <source>
        <dbReference type="Proteomes" id="UP000469440"/>
    </source>
</evidence>
<keyword evidence="2 6" id="KW-0678">Repressor</keyword>
<organism evidence="7 9">
    <name type="scientific">Caproicibacter fermentans</name>
    <dbReference type="NCBI Taxonomy" id="2576756"/>
    <lineage>
        <taxon>Bacteria</taxon>
        <taxon>Bacillati</taxon>
        <taxon>Bacillota</taxon>
        <taxon>Clostridia</taxon>
        <taxon>Eubacteriales</taxon>
        <taxon>Acutalibacteraceae</taxon>
        <taxon>Caproicibacter</taxon>
    </lineage>
</organism>
<keyword evidence="4 6" id="KW-0810">Translation regulation</keyword>
<dbReference type="GO" id="GO:0044781">
    <property type="term" value="P:bacterial-type flagellum organization"/>
    <property type="evidence" value="ECO:0007669"/>
    <property type="project" value="UniProtKB-KW"/>
</dbReference>
<dbReference type="AlphaFoldDB" id="A0A6N8HWF0"/>
<dbReference type="PANTHER" id="PTHR34984:SF1">
    <property type="entry name" value="CARBON STORAGE REGULATOR"/>
    <property type="match status" value="1"/>
</dbReference>
<evidence type="ECO:0000256" key="6">
    <source>
        <dbReference type="HAMAP-Rule" id="MF_00167"/>
    </source>
</evidence>
<gene>
    <name evidence="6 7" type="primary">csrA</name>
    <name evidence="7" type="ORF">CAFE_03880</name>
    <name evidence="8" type="ORF">HCR03_09375</name>
</gene>
<sequence>MLVITRKTSESILIGDDIEIVITEIGAERVKIGISAPKGVPIMRRELLETRELNREASASSGDLQMETLLRLLHPDKLTAPGGEKNEKK</sequence>
<dbReference type="EMBL" id="VWXL01000014">
    <property type="protein sequence ID" value="MVB09723.1"/>
    <property type="molecule type" value="Genomic_DNA"/>
</dbReference>
<evidence type="ECO:0000313" key="8">
    <source>
        <dbReference type="EMBL" id="QNK42391.1"/>
    </source>
</evidence>
<comment type="subcellular location">
    <subcellularLocation>
        <location evidence="6">Cytoplasm</location>
    </subcellularLocation>
</comment>
<dbReference type="HAMAP" id="MF_00167">
    <property type="entry name" value="CsrA"/>
    <property type="match status" value="1"/>
</dbReference>
<evidence type="ECO:0000313" key="10">
    <source>
        <dbReference type="Proteomes" id="UP000515909"/>
    </source>
</evidence>
<evidence type="ECO:0000256" key="2">
    <source>
        <dbReference type="ARBA" id="ARBA00022491"/>
    </source>
</evidence>
<dbReference type="GO" id="GO:0006402">
    <property type="term" value="P:mRNA catabolic process"/>
    <property type="evidence" value="ECO:0007669"/>
    <property type="project" value="InterPro"/>
</dbReference>
<dbReference type="GO" id="GO:1902208">
    <property type="term" value="P:regulation of bacterial-type flagellum assembly"/>
    <property type="evidence" value="ECO:0007669"/>
    <property type="project" value="UniProtKB-UniRule"/>
</dbReference>
<evidence type="ECO:0000256" key="5">
    <source>
        <dbReference type="ARBA" id="ARBA00022884"/>
    </source>
</evidence>
<dbReference type="Proteomes" id="UP000515909">
    <property type="component" value="Chromosome"/>
</dbReference>
<dbReference type="InterPro" id="IPR036107">
    <property type="entry name" value="CsrA_sf"/>
</dbReference>
<accession>A0A6N8HWF0</accession>
<dbReference type="InterPro" id="IPR003751">
    <property type="entry name" value="CsrA"/>
</dbReference>
<name>A0A6N8HWF0_9FIRM</name>
<keyword evidence="3 6" id="KW-1005">Bacterial flagellum biogenesis</keyword>
<dbReference type="PANTHER" id="PTHR34984">
    <property type="entry name" value="CARBON STORAGE REGULATOR"/>
    <property type="match status" value="1"/>
</dbReference>
<dbReference type="EMBL" id="CP060286">
    <property type="protein sequence ID" value="QNK42391.1"/>
    <property type="molecule type" value="Genomic_DNA"/>
</dbReference>
<proteinExistence type="inferred from homology"/>
<dbReference type="KEGG" id="cfem:HCR03_09375"/>
<reference evidence="7 9" key="1">
    <citation type="submission" date="2019-09" db="EMBL/GenBank/DDBJ databases">
        <title>Genome sequence of Clostridium sp. EA1.</title>
        <authorList>
            <person name="Poehlein A."/>
            <person name="Bengelsdorf F.R."/>
            <person name="Daniel R."/>
        </authorList>
    </citation>
    <scope>NUCLEOTIDE SEQUENCE [LARGE SCALE GENOMIC DNA]</scope>
    <source>
        <strain evidence="7 9">EA1</strain>
    </source>
</reference>
<dbReference type="OrthoDB" id="9809061at2"/>
<accession>A0A7G8TFK0</accession>
<protein>
    <recommendedName>
        <fullName evidence="6">Translational regulator CsrA</fullName>
    </recommendedName>
</protein>
<dbReference type="Gene3D" id="2.60.40.4380">
    <property type="entry name" value="Translational regulator CsrA"/>
    <property type="match status" value="1"/>
</dbReference>
<evidence type="ECO:0000256" key="3">
    <source>
        <dbReference type="ARBA" id="ARBA00022795"/>
    </source>
</evidence>
<evidence type="ECO:0000256" key="1">
    <source>
        <dbReference type="ARBA" id="ARBA00022490"/>
    </source>
</evidence>
<dbReference type="GO" id="GO:0048027">
    <property type="term" value="F:mRNA 5'-UTR binding"/>
    <property type="evidence" value="ECO:0007669"/>
    <property type="project" value="UniProtKB-UniRule"/>
</dbReference>
<dbReference type="Pfam" id="PF02599">
    <property type="entry name" value="CsrA"/>
    <property type="match status" value="1"/>
</dbReference>
<comment type="subunit">
    <text evidence="6">Homodimer; the beta-strands of each monomer intercalate to form a hydrophobic core, while the alpha-helices form wings that extend away from the core.</text>
</comment>
<evidence type="ECO:0000313" key="7">
    <source>
        <dbReference type="EMBL" id="MVB09723.1"/>
    </source>
</evidence>
<dbReference type="GO" id="GO:0005829">
    <property type="term" value="C:cytosol"/>
    <property type="evidence" value="ECO:0007669"/>
    <property type="project" value="TreeGrafter"/>
</dbReference>
<reference evidence="8 10" key="2">
    <citation type="submission" date="2020-08" db="EMBL/GenBank/DDBJ databases">
        <title>The isolate Caproiciproducens sp. 7D4C2 produces n-caproate at mildly acidic conditions from hexoses: genome and rBOX comparison with related strains and chain-elongating bacteria.</title>
        <authorList>
            <person name="Esquivel-Elizondo S."/>
            <person name="Bagci C."/>
            <person name="Temovska M."/>
            <person name="Jeon B.S."/>
            <person name="Bessarab I."/>
            <person name="Williams R.B.H."/>
            <person name="Huson D.H."/>
            <person name="Angenent L.T."/>
        </authorList>
    </citation>
    <scope>NUCLEOTIDE SEQUENCE [LARGE SCALE GENOMIC DNA]</scope>
    <source>
        <strain evidence="8 10">7D4C2</strain>
    </source>
</reference>
<dbReference type="Proteomes" id="UP000469440">
    <property type="component" value="Unassembled WGS sequence"/>
</dbReference>
<comment type="function">
    <text evidence="6">A translational regulator that binds mRNA to regulate translation initiation and/or mRNA stability. Usually binds in the 5'-UTR at or near the Shine-Dalgarno sequence preventing ribosome-binding, thus repressing translation. Its main target seems to be the major flagellin gene, while its function is anatagonized by FliW.</text>
</comment>
<keyword evidence="1 6" id="KW-0963">Cytoplasm</keyword>
<dbReference type="RefSeq" id="WP_156989661.1">
    <property type="nucleotide sequence ID" value="NZ_CP060286.1"/>
</dbReference>
<dbReference type="SUPFAM" id="SSF117130">
    <property type="entry name" value="CsrA-like"/>
    <property type="match status" value="1"/>
</dbReference>
<dbReference type="GO" id="GO:0045947">
    <property type="term" value="P:negative regulation of translational initiation"/>
    <property type="evidence" value="ECO:0007669"/>
    <property type="project" value="UniProtKB-UniRule"/>
</dbReference>